<feature type="transmembrane region" description="Helical" evidence="1">
    <location>
        <begin position="294"/>
        <end position="314"/>
    </location>
</feature>
<dbReference type="Proteomes" id="UP001498771">
    <property type="component" value="Unassembled WGS sequence"/>
</dbReference>
<dbReference type="GeneID" id="90039322"/>
<feature type="transmembrane region" description="Helical" evidence="1">
    <location>
        <begin position="125"/>
        <end position="143"/>
    </location>
</feature>
<evidence type="ECO:0000313" key="2">
    <source>
        <dbReference type="EMBL" id="KAK7202475.1"/>
    </source>
</evidence>
<feature type="transmembrane region" description="Helical" evidence="1">
    <location>
        <begin position="93"/>
        <end position="113"/>
    </location>
</feature>
<feature type="transmembrane region" description="Helical" evidence="1">
    <location>
        <begin position="262"/>
        <end position="282"/>
    </location>
</feature>
<keyword evidence="3" id="KW-1185">Reference proteome</keyword>
<proteinExistence type="predicted"/>
<evidence type="ECO:0000256" key="1">
    <source>
        <dbReference type="SAM" id="Phobius"/>
    </source>
</evidence>
<gene>
    <name evidence="2" type="ORF">BZA70DRAFT_285886</name>
</gene>
<feature type="transmembrane region" description="Helical" evidence="1">
    <location>
        <begin position="389"/>
        <end position="406"/>
    </location>
</feature>
<feature type="transmembrane region" description="Helical" evidence="1">
    <location>
        <begin position="149"/>
        <end position="169"/>
    </location>
</feature>
<evidence type="ECO:0000313" key="3">
    <source>
        <dbReference type="Proteomes" id="UP001498771"/>
    </source>
</evidence>
<sequence length="407" mass="42695">MAETLPTTVRRLSAAPPPPQDLIDAAVATSGRVSFGGEAIPLGDMLTVPGGAPGALDPSSASSMRPTFASVNSTSAHAHGASFVSYFTGSVSIVSQNLIVGLSVAVVFSIVSLTSIQHAFAPNPAHLALGACLTAAVLLRFVVPSRLLLLTSATASSASAASLTAGSRLQVSSVFADKKRSFRALALGSLQAVFIFAYAISAARQNMTSMHMNYFSVLPPLDTVLQVLLLRIKVKLTLRAVVGGVINFVPQGLALISRDWTVGFEAIPIAVAQTLWSYMIFLEQAATESTAWLATVYVAFLVSVGILVPVSGAWALYDFYTPATPDAIFKSHDFVVMTVLCCICGVLLLTLFLASGFLIKWSSSAHIVVLVSTASSILIISWSTVLNPLFVTAGVVLSAVAWALYVR</sequence>
<feature type="transmembrane region" description="Helical" evidence="1">
    <location>
        <begin position="236"/>
        <end position="256"/>
    </location>
</feature>
<keyword evidence="1" id="KW-0812">Transmembrane</keyword>
<keyword evidence="1" id="KW-1133">Transmembrane helix</keyword>
<dbReference type="EMBL" id="JBBJBU010000017">
    <property type="protein sequence ID" value="KAK7202475.1"/>
    <property type="molecule type" value="Genomic_DNA"/>
</dbReference>
<dbReference type="RefSeq" id="XP_064765508.1">
    <property type="nucleotide sequence ID" value="XM_064913810.1"/>
</dbReference>
<reference evidence="2 3" key="1">
    <citation type="submission" date="2024-03" db="EMBL/GenBank/DDBJ databases">
        <title>Genome-scale model development and genomic sequencing of the oleaginous clade Lipomyces.</title>
        <authorList>
            <consortium name="Lawrence Berkeley National Laboratory"/>
            <person name="Czajka J.J."/>
            <person name="Han Y."/>
            <person name="Kim J."/>
            <person name="Mondo S.J."/>
            <person name="Hofstad B.A."/>
            <person name="Robles A."/>
            <person name="Haridas S."/>
            <person name="Riley R."/>
            <person name="LaButti K."/>
            <person name="Pangilinan J."/>
            <person name="Andreopoulos W."/>
            <person name="Lipzen A."/>
            <person name="Yan J."/>
            <person name="Wang M."/>
            <person name="Ng V."/>
            <person name="Grigoriev I.V."/>
            <person name="Spatafora J.W."/>
            <person name="Magnuson J.K."/>
            <person name="Baker S.E."/>
            <person name="Pomraning K.R."/>
        </authorList>
    </citation>
    <scope>NUCLEOTIDE SEQUENCE [LARGE SCALE GENOMIC DNA]</scope>
    <source>
        <strain evidence="2 3">Phaff 52-87</strain>
    </source>
</reference>
<feature type="transmembrane region" description="Helical" evidence="1">
    <location>
        <begin position="334"/>
        <end position="358"/>
    </location>
</feature>
<accession>A0ABR1EY16</accession>
<keyword evidence="1" id="KW-0472">Membrane</keyword>
<organism evidence="2 3">
    <name type="scientific">Myxozyma melibiosi</name>
    <dbReference type="NCBI Taxonomy" id="54550"/>
    <lineage>
        <taxon>Eukaryota</taxon>
        <taxon>Fungi</taxon>
        <taxon>Dikarya</taxon>
        <taxon>Ascomycota</taxon>
        <taxon>Saccharomycotina</taxon>
        <taxon>Lipomycetes</taxon>
        <taxon>Lipomycetales</taxon>
        <taxon>Lipomycetaceae</taxon>
        <taxon>Myxozyma</taxon>
    </lineage>
</organism>
<name>A0ABR1EY16_9ASCO</name>
<protein>
    <submittedName>
        <fullName evidence="2">Uncharacterized protein</fullName>
    </submittedName>
</protein>
<feature type="transmembrane region" description="Helical" evidence="1">
    <location>
        <begin position="365"/>
        <end position="383"/>
    </location>
</feature>
<feature type="transmembrane region" description="Helical" evidence="1">
    <location>
        <begin position="181"/>
        <end position="200"/>
    </location>
</feature>
<comment type="caution">
    <text evidence="2">The sequence shown here is derived from an EMBL/GenBank/DDBJ whole genome shotgun (WGS) entry which is preliminary data.</text>
</comment>